<accession>B4EHN4</accession>
<name>B4EHN4_BURCJ</name>
<proteinExistence type="predicted"/>
<evidence type="ECO:0008006" key="4">
    <source>
        <dbReference type="Google" id="ProtNLM"/>
    </source>
</evidence>
<evidence type="ECO:0000313" key="2">
    <source>
        <dbReference type="EMBL" id="CAR54060.1"/>
    </source>
</evidence>
<dbReference type="SUPFAM" id="SSF51445">
    <property type="entry name" value="(Trans)glycosidases"/>
    <property type="match status" value="1"/>
</dbReference>
<dbReference type="InterPro" id="IPR017853">
    <property type="entry name" value="GH"/>
</dbReference>
<evidence type="ECO:0000313" key="3">
    <source>
        <dbReference type="Proteomes" id="UP000001035"/>
    </source>
</evidence>
<dbReference type="EMBL" id="AM747721">
    <property type="protein sequence ID" value="CAR54060.1"/>
    <property type="molecule type" value="Genomic_DNA"/>
</dbReference>
<feature type="chain" id="PRO_5002801484" description="Beta-xylosidase" evidence="1">
    <location>
        <begin position="35"/>
        <end position="343"/>
    </location>
</feature>
<dbReference type="Gene3D" id="3.20.20.80">
    <property type="entry name" value="Glycosidases"/>
    <property type="match status" value="1"/>
</dbReference>
<evidence type="ECO:0000256" key="1">
    <source>
        <dbReference type="SAM" id="SignalP"/>
    </source>
</evidence>
<protein>
    <recommendedName>
        <fullName evidence="4">Beta-xylosidase</fullName>
    </recommendedName>
</protein>
<organism evidence="2 3">
    <name type="scientific">Burkholderia cenocepacia (strain ATCC BAA-245 / DSM 16553 / LMG 16656 / NCTC 13227 / J2315 / CF5610)</name>
    <name type="common">Burkholderia cepacia (strain J2315)</name>
    <dbReference type="NCBI Taxonomy" id="216591"/>
    <lineage>
        <taxon>Bacteria</taxon>
        <taxon>Pseudomonadati</taxon>
        <taxon>Pseudomonadota</taxon>
        <taxon>Betaproteobacteria</taxon>
        <taxon>Burkholderiales</taxon>
        <taxon>Burkholderiaceae</taxon>
        <taxon>Burkholderia</taxon>
        <taxon>Burkholderia cepacia complex</taxon>
    </lineage>
</organism>
<gene>
    <name evidence="2" type="ORF">BCAM0202</name>
</gene>
<dbReference type="HOGENOM" id="CLU_833340_0_0_4"/>
<dbReference type="AlphaFoldDB" id="B4EHN4"/>
<keyword evidence="1" id="KW-0732">Signal</keyword>
<dbReference type="Proteomes" id="UP000001035">
    <property type="component" value="Chromosome 2"/>
</dbReference>
<reference evidence="2 3" key="1">
    <citation type="journal article" date="2009" name="J. Bacteriol.">
        <title>The genome of Burkholderia cenocepacia J2315, an epidemic pathogen of cystic fibrosis patients.</title>
        <authorList>
            <person name="Holden M.T."/>
            <person name="Seth-Smith H.M."/>
            <person name="Crossman L.C."/>
            <person name="Sebaihia M."/>
            <person name="Bentley S.D."/>
            <person name="Cerdeno-Tarraga A.M."/>
            <person name="Thomson N.R."/>
            <person name="Bason N."/>
            <person name="Quail M.A."/>
            <person name="Sharp S."/>
            <person name="Cherevach I."/>
            <person name="Churcher C."/>
            <person name="Goodhead I."/>
            <person name="Hauser H."/>
            <person name="Holroyd N."/>
            <person name="Mungall K."/>
            <person name="Scott P."/>
            <person name="Walker D."/>
            <person name="White B."/>
            <person name="Rose H."/>
            <person name="Iversen P."/>
            <person name="Mil-Homens D."/>
            <person name="Rocha E.P."/>
            <person name="Fialho A.M."/>
            <person name="Baldwin A."/>
            <person name="Dowson C."/>
            <person name="Barrell B.G."/>
            <person name="Govan J.R."/>
            <person name="Vandamme P."/>
            <person name="Hart C.A."/>
            <person name="Mahenthiralingam E."/>
            <person name="Parkhill J."/>
        </authorList>
    </citation>
    <scope>NUCLEOTIDE SEQUENCE [LARGE SCALE GENOMIC DNA]</scope>
    <source>
        <strain evidence="3">ATCC BAA-245 / DSM 16553 / LMG 16656 / NCTC 13227 / J2315 / CF5610</strain>
    </source>
</reference>
<sequence length="343" mass="37472">MPPAFPTVLLPMLRIPTLFVAVVLSFAVLPAAHAADHARWPTAFGGQPRVGVQVKIQSFTPDDARQIRQTGFDFVRFGVWTDRLDRADYRRQIDDAFAAARSARLPVLLTVRTLTRFRRVDWQREEAQVDRESLAATGARLAGTVTRLAAQYSHALVALELWNEPDLDRYWPTGDVAHTFPPFAEGLCGGLAARRPDVPVVGFGFARPPLPGSVPDRLLADVYAASPACLDAVSYHAYGMTPMQIRDAARDIRARYGLSALVTEDGAASAGVDGDARQARRVRTLLDARATLGTPLLSIYEWIDTPKANDAVQRSYGLVRADRSPKLALDAASTSLRATTSKP</sequence>
<dbReference type="KEGG" id="bcj:BCAM0202"/>
<dbReference type="eggNOG" id="COG3664">
    <property type="taxonomic scope" value="Bacteria"/>
</dbReference>
<feature type="signal peptide" evidence="1">
    <location>
        <begin position="1"/>
        <end position="34"/>
    </location>
</feature>
<keyword evidence="3" id="KW-1185">Reference proteome</keyword>